<evidence type="ECO:0000256" key="5">
    <source>
        <dbReference type="SAM" id="MobiDB-lite"/>
    </source>
</evidence>
<dbReference type="InterPro" id="IPR006594">
    <property type="entry name" value="LisH"/>
</dbReference>
<reference evidence="8" key="1">
    <citation type="journal article" date="2017" name="bioRxiv">
        <title>Comparative analysis of the genomes of Stylophora pistillata and Acropora digitifera provides evidence for extensive differences between species of corals.</title>
        <authorList>
            <person name="Voolstra C.R."/>
            <person name="Li Y."/>
            <person name="Liew Y.J."/>
            <person name="Baumgarten S."/>
            <person name="Zoccola D."/>
            <person name="Flot J.-F."/>
            <person name="Tambutte S."/>
            <person name="Allemand D."/>
            <person name="Aranda M."/>
        </authorList>
    </citation>
    <scope>NUCLEOTIDE SEQUENCE [LARGE SCALE GENOMIC DNA]</scope>
</reference>
<dbReference type="EMBL" id="LSMT01000131">
    <property type="protein sequence ID" value="PFX26217.1"/>
    <property type="molecule type" value="Genomic_DNA"/>
</dbReference>
<feature type="repeat" description="WD" evidence="3">
    <location>
        <begin position="1088"/>
        <end position="1128"/>
    </location>
</feature>
<name>A0A2B4SCB1_STYPI</name>
<evidence type="ECO:0000256" key="4">
    <source>
        <dbReference type="SAM" id="Coils"/>
    </source>
</evidence>
<dbReference type="SMART" id="SM00667">
    <property type="entry name" value="LisH"/>
    <property type="match status" value="1"/>
</dbReference>
<keyword evidence="1 3" id="KW-0853">WD repeat</keyword>
<evidence type="ECO:0000256" key="2">
    <source>
        <dbReference type="ARBA" id="ARBA00022737"/>
    </source>
</evidence>
<feature type="domain" description="CTLH" evidence="6">
    <location>
        <begin position="77"/>
        <end position="125"/>
    </location>
</feature>
<keyword evidence="8" id="KW-1185">Reference proteome</keyword>
<dbReference type="Pfam" id="PF17814">
    <property type="entry name" value="LisH_TPL"/>
    <property type="match status" value="1"/>
</dbReference>
<feature type="region of interest" description="Disordered" evidence="5">
    <location>
        <begin position="484"/>
        <end position="554"/>
    </location>
</feature>
<dbReference type="PANTHER" id="PTHR19863:SF5">
    <property type="entry name" value="WD REPEAT-CONTAINING PROTEIN 47"/>
    <property type="match status" value="1"/>
</dbReference>
<feature type="repeat" description="WD" evidence="3">
    <location>
        <begin position="1171"/>
        <end position="1212"/>
    </location>
</feature>
<keyword evidence="4" id="KW-0175">Coiled coil</keyword>
<feature type="region of interest" description="Disordered" evidence="5">
    <location>
        <begin position="328"/>
        <end position="368"/>
    </location>
</feature>
<comment type="caution">
    <text evidence="7">The sequence shown here is derived from an EMBL/GenBank/DDBJ whole genome shotgun (WGS) entry which is preliminary data.</text>
</comment>
<dbReference type="CDD" id="cd00200">
    <property type="entry name" value="WD40"/>
    <property type="match status" value="1"/>
</dbReference>
<protein>
    <submittedName>
        <fullName evidence="7">WD repeat-containing protein 47</fullName>
    </submittedName>
</protein>
<accession>A0A2B4SCB1</accession>
<dbReference type="InterPro" id="IPR006595">
    <property type="entry name" value="CTLH_C"/>
</dbReference>
<dbReference type="Pfam" id="PF12894">
    <property type="entry name" value="ANAPC4_WD40"/>
    <property type="match status" value="1"/>
</dbReference>
<dbReference type="InterPro" id="IPR054532">
    <property type="entry name" value="TPL_SMU1_LisH-like"/>
</dbReference>
<dbReference type="InterPro" id="IPR040067">
    <property type="entry name" value="WDR47"/>
</dbReference>
<dbReference type="SUPFAM" id="SSF50978">
    <property type="entry name" value="WD40 repeat-like"/>
    <property type="match status" value="1"/>
</dbReference>
<dbReference type="InterPro" id="IPR057749">
    <property type="entry name" value="WDR47_COR"/>
</dbReference>
<dbReference type="PROSITE" id="PS00678">
    <property type="entry name" value="WD_REPEATS_1"/>
    <property type="match status" value="1"/>
</dbReference>
<gene>
    <name evidence="7" type="primary">Wdr47</name>
    <name evidence="7" type="ORF">AWC38_SpisGene9111</name>
</gene>
<evidence type="ECO:0000256" key="3">
    <source>
        <dbReference type="PROSITE-ProRule" id="PRU00221"/>
    </source>
</evidence>
<organism evidence="7 8">
    <name type="scientific">Stylophora pistillata</name>
    <name type="common">Smooth cauliflower coral</name>
    <dbReference type="NCBI Taxonomy" id="50429"/>
    <lineage>
        <taxon>Eukaryota</taxon>
        <taxon>Metazoa</taxon>
        <taxon>Cnidaria</taxon>
        <taxon>Anthozoa</taxon>
        <taxon>Hexacorallia</taxon>
        <taxon>Scleractinia</taxon>
        <taxon>Astrocoeniina</taxon>
        <taxon>Pocilloporidae</taxon>
        <taxon>Stylophora</taxon>
    </lineage>
</organism>
<proteinExistence type="predicted"/>
<dbReference type="InterPro" id="IPR024977">
    <property type="entry name" value="Apc4-like_WD40_dom"/>
</dbReference>
<dbReference type="PROSITE" id="PS50896">
    <property type="entry name" value="LISH"/>
    <property type="match status" value="1"/>
</dbReference>
<evidence type="ECO:0000256" key="1">
    <source>
        <dbReference type="ARBA" id="ARBA00022574"/>
    </source>
</evidence>
<dbReference type="SMART" id="SM00320">
    <property type="entry name" value="WD40"/>
    <property type="match status" value="7"/>
</dbReference>
<feature type="coiled-coil region" evidence="4">
    <location>
        <begin position="449"/>
        <end position="483"/>
    </location>
</feature>
<sequence>MVQDDLKTNEAQTVARVQALRSKTSHLSSEVRKMLNTNVVVEDNQVIRLVLDFLDSRKLHNSMRSLEKESGIVNCGFSDDILFLRDLVLDGEWEAILIFAQPFEGINEFDSKQFRYLVLKQKFMEVLYFKSGFGGNSTSYSIEDLIKCLNQLEEDCPNKAEYSKLCWLLTVPNLSEQPEYRDWNPTTARISCFDHILDLLRKVIPIEKKGVNGKFPKPLIPIRDRLLHLLIKGLCFESCVDYCQMRAINGNLSGELDVCVGDNILNGPSQESSGNFLSWLRNLSQDAFITPFEPVSLEVDLKKGKHTPGFLYHKSPKRDDAEIISRSLSLSGRPATADMASHPSRLETEGNRGTLSENRPHSNKPLRGISQSYNEFHYKGSSENEPLNNAGNIGLSKSRLDSRLEGEEKVLAETDIPDDDTNHVEHGQELSQHLVANGTDSSGDPGTIHALKEQQQQNVLKQLEAYERQKQDLEQQLLELSLRETANKKPDGTDSITSQLLNERPESSDSSNGSRNKLLSNDMGFQSYPQSSVQVSTSHQPNGKALIRGPSEGNLNHVNSEDYLPWAQGSCQIPEGVRPFLSHEKSDASGFSVTQVMTSTPATKPKHKPEDLTLADMKGNPTTYDGIPITPAEQTFPNTPVLNGHPPFGTGHWVALADGSGVLNTSTPKSTRQGLSSTTAPLASPILHVDGSTPPCGIPLGYVKETPKFVAECKRTESPMLPVLAADTVMDMENGVSHNQQIPMKRGPKVNGVRRALVPQGGGTHKIGAMGENKDIIIPFQGEGISTNVPTPEMIKSANIGSNTPASHQMQSPNVKVEAVSQGLKEGAATENGQPKRSGMTFVVDSRAENSRAPSGNLHPAEVKMTQTEPDSVIQKEREMGTVNMTYRKPSTNSPPNNTTVTINNGNYRNYVSLLEKQKQFLQSSSEAKFYTVATLEDVQAIRAIAFHPSGDLFAIGSNSKTLRVCTAEGLNSQRRVESKGSGQPPQPTILFKSNRHHRGSIYCVAWSATGDVIATGSNDKSIKMTRFDAETCSVTWPGLELAIHNGTVRDLAFVSRASGTPVLVSGGAGDGNIMISDCSTGQTIGQLKGHSGHVMAVYADSDDIIASGSADNTVRLWDLRSQRCIDAVATGDSCVASVCVNSSGNMLASGQEDGSCMIYDITAGRTLQLFKPHTMDCRSVRFSPDNNFLLTGSYDCSIILMDMRKDLETQIPPYSVVAHHRDKVIQCRWHPTLLAFLSSSADRTVSLWAPDC</sequence>
<dbReference type="PANTHER" id="PTHR19863">
    <property type="entry name" value="NEMITIN (NEURONAL ENRICHED MAP INTERACTING PROTEIN) HOMOLOG"/>
    <property type="match status" value="1"/>
</dbReference>
<dbReference type="InterPro" id="IPR036322">
    <property type="entry name" value="WD40_repeat_dom_sf"/>
</dbReference>
<dbReference type="Pfam" id="PF25602">
    <property type="entry name" value="WDR47_COR"/>
    <property type="match status" value="1"/>
</dbReference>
<dbReference type="InterPro" id="IPR019775">
    <property type="entry name" value="WD40_repeat_CS"/>
</dbReference>
<feature type="compositionally biased region" description="Polar residues" evidence="5">
    <location>
        <begin position="508"/>
        <end position="541"/>
    </location>
</feature>
<dbReference type="AlphaFoldDB" id="A0A2B4SCB1"/>
<dbReference type="InterPro" id="IPR015943">
    <property type="entry name" value="WD40/YVTN_repeat-like_dom_sf"/>
</dbReference>
<dbReference type="OrthoDB" id="187712at2759"/>
<dbReference type="STRING" id="50429.A0A2B4SCB1"/>
<evidence type="ECO:0000259" key="6">
    <source>
        <dbReference type="PROSITE" id="PS50897"/>
    </source>
</evidence>
<feature type="repeat" description="WD" evidence="3">
    <location>
        <begin position="995"/>
        <end position="1025"/>
    </location>
</feature>
<dbReference type="Pfam" id="PF00400">
    <property type="entry name" value="WD40"/>
    <property type="match status" value="3"/>
</dbReference>
<keyword evidence="2" id="KW-0677">Repeat</keyword>
<dbReference type="Gene3D" id="2.130.10.10">
    <property type="entry name" value="YVTN repeat-like/Quinoprotein amine dehydrogenase"/>
    <property type="match status" value="2"/>
</dbReference>
<feature type="repeat" description="WD" evidence="3">
    <location>
        <begin position="1218"/>
        <end position="1253"/>
    </location>
</feature>
<dbReference type="Proteomes" id="UP000225706">
    <property type="component" value="Unassembled WGS sequence"/>
</dbReference>
<dbReference type="PROSITE" id="PS50897">
    <property type="entry name" value="CTLH"/>
    <property type="match status" value="1"/>
</dbReference>
<dbReference type="PROSITE" id="PS50082">
    <property type="entry name" value="WD_REPEATS_2"/>
    <property type="match status" value="4"/>
</dbReference>
<evidence type="ECO:0000313" key="8">
    <source>
        <dbReference type="Proteomes" id="UP000225706"/>
    </source>
</evidence>
<dbReference type="PROSITE" id="PS50294">
    <property type="entry name" value="WD_REPEATS_REGION"/>
    <property type="match status" value="2"/>
</dbReference>
<dbReference type="InterPro" id="IPR001680">
    <property type="entry name" value="WD40_rpt"/>
</dbReference>
<evidence type="ECO:0000313" key="7">
    <source>
        <dbReference type="EMBL" id="PFX26217.1"/>
    </source>
</evidence>